<reference evidence="3" key="1">
    <citation type="submission" date="2024-04" db="EMBL/GenBank/DDBJ databases">
        <authorList>
            <person name="Shaw F."/>
            <person name="Minotto A."/>
        </authorList>
    </citation>
    <scope>NUCLEOTIDE SEQUENCE [LARGE SCALE GENOMIC DNA]</scope>
</reference>
<gene>
    <name evidence="2" type="ORF">GFSPODELE1_LOCUS4576</name>
</gene>
<name>A0ABP1DA69_9APHY</name>
<dbReference type="Proteomes" id="UP001497453">
    <property type="component" value="Chromosome 3"/>
</dbReference>
<evidence type="ECO:0000313" key="3">
    <source>
        <dbReference type="Proteomes" id="UP001497453"/>
    </source>
</evidence>
<feature type="compositionally biased region" description="Low complexity" evidence="1">
    <location>
        <begin position="278"/>
        <end position="288"/>
    </location>
</feature>
<feature type="region of interest" description="Disordered" evidence="1">
    <location>
        <begin position="278"/>
        <end position="301"/>
    </location>
</feature>
<proteinExistence type="predicted"/>
<dbReference type="EMBL" id="OZ037946">
    <property type="protein sequence ID" value="CAL1703437.1"/>
    <property type="molecule type" value="Genomic_DNA"/>
</dbReference>
<organism evidence="2 3">
    <name type="scientific">Somion occarium</name>
    <dbReference type="NCBI Taxonomy" id="3059160"/>
    <lineage>
        <taxon>Eukaryota</taxon>
        <taxon>Fungi</taxon>
        <taxon>Dikarya</taxon>
        <taxon>Basidiomycota</taxon>
        <taxon>Agaricomycotina</taxon>
        <taxon>Agaricomycetes</taxon>
        <taxon>Polyporales</taxon>
        <taxon>Cerrenaceae</taxon>
        <taxon>Somion</taxon>
    </lineage>
</organism>
<keyword evidence="3" id="KW-1185">Reference proteome</keyword>
<evidence type="ECO:0000313" key="2">
    <source>
        <dbReference type="EMBL" id="CAL1703437.1"/>
    </source>
</evidence>
<dbReference type="SUPFAM" id="SSF56112">
    <property type="entry name" value="Protein kinase-like (PK-like)"/>
    <property type="match status" value="1"/>
</dbReference>
<evidence type="ECO:0000256" key="1">
    <source>
        <dbReference type="SAM" id="MobiDB-lite"/>
    </source>
</evidence>
<dbReference type="InterPro" id="IPR011009">
    <property type="entry name" value="Kinase-like_dom_sf"/>
</dbReference>
<sequence length="347" mass="40341">MLTLQFSLPEYSDEVQTLECFANPSFVHWEKFNFLYTAQTCIQRAFETHRMDSMCDVWTGQLTLTRDDKPSYKYEPKIVCKMTFGREVASGLRKEAGFYTRELYWLQGLHVPRFYGAFQGTFRAFGKPYNLTCMLIEHGELADADSLSELPWEAKMQVKDAILMIHEVGVKHCDFDLWHVIKSNHDGRHLIIDFDCAEKHECEREYEIVPKTFQLSPELCKCDEIYRACYLLDIWIPASCFRVVWSLCVRQILRRSWRTTSTRIGRYPWRKPCRDPSTGYSATTGSTAIGWRSRGSSSNGHMGRRRILIPPIDCVPCASLLYLCHSLFCCAVLAAIPYHRTSILFER</sequence>
<accession>A0ABP1DA69</accession>
<protein>
    <recommendedName>
        <fullName evidence="4">Protein kinase domain-containing protein</fullName>
    </recommendedName>
</protein>
<evidence type="ECO:0008006" key="4">
    <source>
        <dbReference type="Google" id="ProtNLM"/>
    </source>
</evidence>